<dbReference type="PANTHER" id="PTHR36840:SF1">
    <property type="entry name" value="BLL5714 PROTEIN"/>
    <property type="match status" value="1"/>
</dbReference>
<dbReference type="Pfam" id="PF06772">
    <property type="entry name" value="LtrA"/>
    <property type="match status" value="1"/>
</dbReference>
<evidence type="ECO:0000313" key="2">
    <source>
        <dbReference type="EMBL" id="PSB03131.1"/>
    </source>
</evidence>
<feature type="transmembrane region" description="Helical" evidence="1">
    <location>
        <begin position="271"/>
        <end position="292"/>
    </location>
</feature>
<reference evidence="2 3" key="1">
    <citation type="submission" date="2018-02" db="EMBL/GenBank/DDBJ databases">
        <authorList>
            <person name="Cohen D.B."/>
            <person name="Kent A.D."/>
        </authorList>
    </citation>
    <scope>NUCLEOTIDE SEQUENCE [LARGE SCALE GENOMIC DNA]</scope>
    <source>
        <strain evidence="2 3">CCAP 1448/3</strain>
    </source>
</reference>
<feature type="transmembrane region" description="Helical" evidence="1">
    <location>
        <begin position="47"/>
        <end position="70"/>
    </location>
</feature>
<dbReference type="RefSeq" id="WP_106288500.1">
    <property type="nucleotide sequence ID" value="NZ_CAWNTC010000016.1"/>
</dbReference>
<name>A0A2T1C4F6_9CYAN</name>
<organism evidence="2 3">
    <name type="scientific">Merismopedia glauca CCAP 1448/3</name>
    <dbReference type="NCBI Taxonomy" id="1296344"/>
    <lineage>
        <taxon>Bacteria</taxon>
        <taxon>Bacillati</taxon>
        <taxon>Cyanobacteriota</taxon>
        <taxon>Cyanophyceae</taxon>
        <taxon>Synechococcales</taxon>
        <taxon>Merismopediaceae</taxon>
        <taxon>Merismopedia</taxon>
    </lineage>
</organism>
<gene>
    <name evidence="2" type="ORF">C7B64_09990</name>
</gene>
<feature type="transmembrane region" description="Helical" evidence="1">
    <location>
        <begin position="203"/>
        <end position="223"/>
    </location>
</feature>
<dbReference type="PANTHER" id="PTHR36840">
    <property type="entry name" value="BLL5714 PROTEIN"/>
    <property type="match status" value="1"/>
</dbReference>
<feature type="transmembrane region" description="Helical" evidence="1">
    <location>
        <begin position="229"/>
        <end position="250"/>
    </location>
</feature>
<evidence type="ECO:0000313" key="3">
    <source>
        <dbReference type="Proteomes" id="UP000238762"/>
    </source>
</evidence>
<feature type="transmembrane region" description="Helical" evidence="1">
    <location>
        <begin position="170"/>
        <end position="191"/>
    </location>
</feature>
<accession>A0A2T1C4F6</accession>
<keyword evidence="1" id="KW-0812">Transmembrane</keyword>
<protein>
    <submittedName>
        <fullName evidence="2">Low temperature requirement protein A</fullName>
    </submittedName>
</protein>
<feature type="transmembrane region" description="Helical" evidence="1">
    <location>
        <begin position="82"/>
        <end position="102"/>
    </location>
</feature>
<evidence type="ECO:0000256" key="1">
    <source>
        <dbReference type="SAM" id="Phobius"/>
    </source>
</evidence>
<feature type="transmembrane region" description="Helical" evidence="1">
    <location>
        <begin position="312"/>
        <end position="331"/>
    </location>
</feature>
<dbReference type="InterPro" id="IPR010640">
    <property type="entry name" value="Low_temperature_requirement_A"/>
</dbReference>
<feature type="transmembrane region" description="Helical" evidence="1">
    <location>
        <begin position="145"/>
        <end position="164"/>
    </location>
</feature>
<keyword evidence="1" id="KW-0472">Membrane</keyword>
<comment type="caution">
    <text evidence="2">The sequence shown here is derived from an EMBL/GenBank/DDBJ whole genome shotgun (WGS) entry which is preliminary data.</text>
</comment>
<dbReference type="OrthoDB" id="9798526at2"/>
<feature type="transmembrane region" description="Helical" evidence="1">
    <location>
        <begin position="114"/>
        <end position="133"/>
    </location>
</feature>
<keyword evidence="1" id="KW-1133">Transmembrane helix</keyword>
<reference evidence="2 3" key="2">
    <citation type="submission" date="2018-03" db="EMBL/GenBank/DDBJ databases">
        <title>The ancient ancestry and fast evolution of plastids.</title>
        <authorList>
            <person name="Moore K.R."/>
            <person name="Magnabosco C."/>
            <person name="Momper L."/>
            <person name="Gold D.A."/>
            <person name="Bosak T."/>
            <person name="Fournier G.P."/>
        </authorList>
    </citation>
    <scope>NUCLEOTIDE SEQUENCE [LARGE SCALE GENOMIC DNA]</scope>
    <source>
        <strain evidence="2 3">CCAP 1448/3</strain>
    </source>
</reference>
<dbReference type="EMBL" id="PVWJ01000040">
    <property type="protein sequence ID" value="PSB03131.1"/>
    <property type="molecule type" value="Genomic_DNA"/>
</dbReference>
<dbReference type="Proteomes" id="UP000238762">
    <property type="component" value="Unassembled WGS sequence"/>
</dbReference>
<dbReference type="AlphaFoldDB" id="A0A2T1C4F6"/>
<keyword evidence="3" id="KW-1185">Reference proteome</keyword>
<proteinExistence type="predicted"/>
<sequence>MKSWWRPPELRIQESNLEPRHATWLELFFDLSFVVAIGQLAENLSQNISLVGFLTFVGLFIPIWWSWLNSTYYSNLFDTDDLLHRLLTAANMVAVVALAVNLHDGFNETSVGFALSYTAIRILLIVEFLRAGWHIVAARPLTTRAAKSFGVAALLWLISAFMPIPVRFGFWILGLTVDLSMALTAGSAVHVKLAPHDSHLPERFGLFTLIVLGESFWAVIRGVEQQPWSISSGIAIVFSISIIFSLWWIYFENLGGSAIQAARTCRSIAAYQTWLYVHLPLVIGLTATGVGLEHLLSITPDLVVPLAERCLICTGVVLCFLSLGIIYIAGLSNKARLHCKIRAMYRFGSAALVLVFAIAGADLLPVELIGLIAAVCATQIILDLRQVRVAS</sequence>